<gene>
    <name evidence="1" type="ORF">STAS_23063</name>
</gene>
<reference evidence="2" key="1">
    <citation type="journal article" date="2019" name="Curr. Biol.">
        <title>Genome Sequence of Striga asiatica Provides Insight into the Evolution of Plant Parasitism.</title>
        <authorList>
            <person name="Yoshida S."/>
            <person name="Kim S."/>
            <person name="Wafula E.K."/>
            <person name="Tanskanen J."/>
            <person name="Kim Y.M."/>
            <person name="Honaas L."/>
            <person name="Yang Z."/>
            <person name="Spallek T."/>
            <person name="Conn C.E."/>
            <person name="Ichihashi Y."/>
            <person name="Cheong K."/>
            <person name="Cui S."/>
            <person name="Der J.P."/>
            <person name="Gundlach H."/>
            <person name="Jiao Y."/>
            <person name="Hori C."/>
            <person name="Ishida J.K."/>
            <person name="Kasahara H."/>
            <person name="Kiba T."/>
            <person name="Kim M.S."/>
            <person name="Koo N."/>
            <person name="Laohavisit A."/>
            <person name="Lee Y.H."/>
            <person name="Lumba S."/>
            <person name="McCourt P."/>
            <person name="Mortimer J.C."/>
            <person name="Mutuku J.M."/>
            <person name="Nomura T."/>
            <person name="Sasaki-Sekimoto Y."/>
            <person name="Seto Y."/>
            <person name="Wang Y."/>
            <person name="Wakatake T."/>
            <person name="Sakakibara H."/>
            <person name="Demura T."/>
            <person name="Yamaguchi S."/>
            <person name="Yoneyama K."/>
            <person name="Manabe R.I."/>
            <person name="Nelson D.C."/>
            <person name="Schulman A.H."/>
            <person name="Timko M.P."/>
            <person name="dePamphilis C.W."/>
            <person name="Choi D."/>
            <person name="Shirasu K."/>
        </authorList>
    </citation>
    <scope>NUCLEOTIDE SEQUENCE [LARGE SCALE GENOMIC DNA]</scope>
    <source>
        <strain evidence="2">cv. UVA1</strain>
    </source>
</reference>
<comment type="caution">
    <text evidence="1">The sequence shown here is derived from an EMBL/GenBank/DDBJ whole genome shotgun (WGS) entry which is preliminary data.</text>
</comment>
<proteinExistence type="predicted"/>
<evidence type="ECO:0000313" key="2">
    <source>
        <dbReference type="Proteomes" id="UP000325081"/>
    </source>
</evidence>
<sequence>MRTALRRGDNPTGGRFTLTAAKKPKVDYLNLPGLIAYEEIHRDALTFALEVQQRPAEASCTCLECMTQCIRHGPRIPRTLSSRDFGRNFLGEAAARVPGWPWWGRLAACVGGAACRRLRTWCRGNLICKNRNYYDEAVGKDFVREINYTVVPSIVVDEAAVARVVEAATTELRGVGRCEFGQLMQASFSRAHRMV</sequence>
<dbReference type="EMBL" id="BKCP01007404">
    <property type="protein sequence ID" value="GER46074.1"/>
    <property type="molecule type" value="Genomic_DNA"/>
</dbReference>
<organism evidence="1 2">
    <name type="scientific">Striga asiatica</name>
    <name type="common">Asiatic witchweed</name>
    <name type="synonym">Buchnera asiatica</name>
    <dbReference type="NCBI Taxonomy" id="4170"/>
    <lineage>
        <taxon>Eukaryota</taxon>
        <taxon>Viridiplantae</taxon>
        <taxon>Streptophyta</taxon>
        <taxon>Embryophyta</taxon>
        <taxon>Tracheophyta</taxon>
        <taxon>Spermatophyta</taxon>
        <taxon>Magnoliopsida</taxon>
        <taxon>eudicotyledons</taxon>
        <taxon>Gunneridae</taxon>
        <taxon>Pentapetalae</taxon>
        <taxon>asterids</taxon>
        <taxon>lamiids</taxon>
        <taxon>Lamiales</taxon>
        <taxon>Orobanchaceae</taxon>
        <taxon>Buchnereae</taxon>
        <taxon>Striga</taxon>
    </lineage>
</organism>
<protein>
    <submittedName>
        <fullName evidence="1">Bacterial extracellular solute-binding s</fullName>
    </submittedName>
</protein>
<name>A0A5A7QLP8_STRAF</name>
<evidence type="ECO:0000313" key="1">
    <source>
        <dbReference type="EMBL" id="GER46074.1"/>
    </source>
</evidence>
<accession>A0A5A7QLP8</accession>
<dbReference type="AlphaFoldDB" id="A0A5A7QLP8"/>
<keyword evidence="2" id="KW-1185">Reference proteome</keyword>
<dbReference type="Proteomes" id="UP000325081">
    <property type="component" value="Unassembled WGS sequence"/>
</dbReference>